<proteinExistence type="predicted"/>
<organism evidence="1 2">
    <name type="scientific">Brevundimonas phage vB_BpoS-Domovoi</name>
    <dbReference type="NCBI Taxonomy" id="2948598"/>
    <lineage>
        <taxon>Viruses</taxon>
        <taxon>Duplodnaviria</taxon>
        <taxon>Heunggongvirae</taxon>
        <taxon>Uroviricota</taxon>
        <taxon>Caudoviricetes</taxon>
        <taxon>Jeanschmidtviridae</taxon>
        <taxon>Marchewkavirus</taxon>
        <taxon>Marchewkavirus domovoi</taxon>
    </lineage>
</organism>
<dbReference type="Proteomes" id="UP001057221">
    <property type="component" value="Segment"/>
</dbReference>
<keyword evidence="2" id="KW-1185">Reference proteome</keyword>
<name>A0A9E7MQ15_9CAUD</name>
<reference evidence="1 2" key="1">
    <citation type="submission" date="2022-05" db="EMBL/GenBank/DDBJ databases">
        <authorList>
            <person name="Friedrich I."/>
            <person name="Poehlein A."/>
            <person name="Schneider D."/>
            <person name="Hertel R."/>
            <person name="Daniel R."/>
        </authorList>
    </citation>
    <scope>NUCLEOTIDE SEQUENCE [LARGE SCALE GENOMIC DNA]</scope>
</reference>
<evidence type="ECO:0000313" key="2">
    <source>
        <dbReference type="Proteomes" id="UP001057221"/>
    </source>
</evidence>
<protein>
    <submittedName>
        <fullName evidence="1">Uncharacterized protein</fullName>
    </submittedName>
</protein>
<sequence>MPDAVRSERQRLRKEIKALQDRAELTADAFTSFQSSVVSLVFQDVTDEVIEENRDKATFYYEAFLDINIRIGKLTRMLADLSK</sequence>
<evidence type="ECO:0000313" key="1">
    <source>
        <dbReference type="EMBL" id="USN14538.1"/>
    </source>
</evidence>
<gene>
    <name evidence="1" type="ORF">DOMOVOI_00630</name>
</gene>
<accession>A0A9E7MQ15</accession>
<dbReference type="EMBL" id="ON529855">
    <property type="protein sequence ID" value="USN14538.1"/>
    <property type="molecule type" value="Genomic_DNA"/>
</dbReference>